<organism evidence="1 2">
    <name type="scientific">Fusarium venenatum</name>
    <dbReference type="NCBI Taxonomy" id="56646"/>
    <lineage>
        <taxon>Eukaryota</taxon>
        <taxon>Fungi</taxon>
        <taxon>Dikarya</taxon>
        <taxon>Ascomycota</taxon>
        <taxon>Pezizomycotina</taxon>
        <taxon>Sordariomycetes</taxon>
        <taxon>Hypocreomycetidae</taxon>
        <taxon>Hypocreales</taxon>
        <taxon>Nectriaceae</taxon>
        <taxon>Fusarium</taxon>
    </lineage>
</organism>
<name>A0A2L2TH23_9HYPO</name>
<evidence type="ECO:0000313" key="1">
    <source>
        <dbReference type="EMBL" id="CEI69299.1"/>
    </source>
</evidence>
<dbReference type="EMBL" id="LN649231">
    <property type="protein sequence ID" value="CEI69299.1"/>
    <property type="molecule type" value="Genomic_DNA"/>
</dbReference>
<keyword evidence="2" id="KW-1185">Reference proteome</keyword>
<accession>A0A2L2TH23</accession>
<evidence type="ECO:0000313" key="2">
    <source>
        <dbReference type="Proteomes" id="UP000245910"/>
    </source>
</evidence>
<dbReference type="AlphaFoldDB" id="A0A2L2TH23"/>
<protein>
    <submittedName>
        <fullName evidence="1">Uncharacterized protein</fullName>
    </submittedName>
</protein>
<reference evidence="2" key="1">
    <citation type="submission" date="2014-10" db="EMBL/GenBank/DDBJ databases">
        <authorList>
            <person name="King R."/>
        </authorList>
    </citation>
    <scope>NUCLEOTIDE SEQUENCE [LARGE SCALE GENOMIC DNA]</scope>
    <source>
        <strain evidence="2">A3/5</strain>
    </source>
</reference>
<sequence>MWLAGLPSLYATSYGTSSGSSFEDPYAYHAATFSTQVNWKKNWRNSGNVSTILDVKPTTQNFFSLRAEERATSLWDFWVRLTFASMSKSRARSG</sequence>
<dbReference type="Proteomes" id="UP000245910">
    <property type="component" value="Chromosome III"/>
</dbReference>
<proteinExistence type="predicted"/>